<reference evidence="3 4" key="1">
    <citation type="submission" date="2019-04" db="EMBL/GenBank/DDBJ databases">
        <title>Chromosome genome assembly for Takifugu flavidus.</title>
        <authorList>
            <person name="Xiao S."/>
        </authorList>
    </citation>
    <scope>NUCLEOTIDE SEQUENCE [LARGE SCALE GENOMIC DNA]</scope>
    <source>
        <strain evidence="3">HTHZ2018</strain>
        <tissue evidence="3">Muscle</tissue>
    </source>
</reference>
<sequence>MREGRGGERRRGEERRGNHDPVGLADDLLHCILKTVVRESCLLVVSPPSLRYLMAVQNHLLSNTILIRSDEGDDSDSSLQGETLKELQSCILSLATKVLVGCDEVLETLQQVTTALINSDITDKETRLRGLEQVTKATMLGHLLPVLLTTLMHPNLQTLTLADALMPQLVQLVLYTSQTALLLKTQSPLFTDEPQLMSGSLVQGAKPRSAEDNQRLSGWLASDAMVLGGGSGDLSRLTRRHGVKVGARSLYTVEEVALAVGEVIGHGSVKSAARMNGAVVLFVEKVEQVNRLVEAGISVGGRFETVLPLSLPATKVTLSNVPPFITDEFLCRELSRHGKIVSPMRKVMSGCKSPLLKHVVSHRRQVYMILNNRDEDLNVCFKVRVDDFDYILFASSAHMKLGGAARSRCCTAEPRTAEPRTAEPGAVSERPVAGAEGPEDDGAMTPERGTGGVCEEVGDTGGTSVQGDEAGEMSVQEGETGGVCVELGNTGGASVQGGEQIGETGGVSEQGEAGLQVGEVGEEEELGCSGAAEAVELMEQEAGWSPAPSRLRSSNRPGPVKAKKSRQTGRQAGGKKEEPDSSDSEGCVSDDGDLHQKNLGSQEDNGAERKTFLETLNNKLRGCGSVDYLFLGGDFNCTEDEFLDRNHAEPHPSSQQVLRQLVYSHGLVDVWRRQRKGGFSCLKQWWDYGKTQIRMLCQQHTLNVTRHITGSIRDLETEIVELERLNESTGNGGSIGILKTKKMALANLLGARAQGALVRSRIQNISEMDAPSSFFFGLERKSGQRKLIHSLLSDTGQELTDPGQIRKRAVGFYASLYKTDFKDDKDCFNGFSAFSQGLPRVSKETNHRMERPLTAQELLAALQSMPKGPGIDGLSVEFYKAFWDILAQDVLEVFNESLATGSLPLSCRRAVITLLPKKGNLQDIKNWRPVSLLCTDYKILSKALAIRLREAMEQVIHQDQTYCVPGRSMVDNVCLIRDVLEVFSSLGMSAGLLSLDQEKAFDRVEHNFLWRTMERFGFSAECVEASDRAVLCLGCSMRSPWNPSSTDYALVFK</sequence>
<feature type="region of interest" description="Disordered" evidence="1">
    <location>
        <begin position="412"/>
        <end position="477"/>
    </location>
</feature>
<accession>A0A5C6MN32</accession>
<gene>
    <name evidence="3" type="ORF">D4764_0178940</name>
</gene>
<evidence type="ECO:0000259" key="2">
    <source>
        <dbReference type="PROSITE" id="PS50878"/>
    </source>
</evidence>
<dbReference type="Gene3D" id="3.60.10.10">
    <property type="entry name" value="Endonuclease/exonuclease/phosphatase"/>
    <property type="match status" value="1"/>
</dbReference>
<protein>
    <submittedName>
        <fullName evidence="3">Transposon TX1 uncharacterized 149 kDa protein ORF 2</fullName>
    </submittedName>
</protein>
<evidence type="ECO:0000313" key="4">
    <source>
        <dbReference type="Proteomes" id="UP000324091"/>
    </source>
</evidence>
<organism evidence="3 4">
    <name type="scientific">Takifugu flavidus</name>
    <name type="common">sansaifugu</name>
    <dbReference type="NCBI Taxonomy" id="433684"/>
    <lineage>
        <taxon>Eukaryota</taxon>
        <taxon>Metazoa</taxon>
        <taxon>Chordata</taxon>
        <taxon>Craniata</taxon>
        <taxon>Vertebrata</taxon>
        <taxon>Euteleostomi</taxon>
        <taxon>Actinopterygii</taxon>
        <taxon>Neopterygii</taxon>
        <taxon>Teleostei</taxon>
        <taxon>Neoteleostei</taxon>
        <taxon>Acanthomorphata</taxon>
        <taxon>Eupercaria</taxon>
        <taxon>Tetraodontiformes</taxon>
        <taxon>Tetradontoidea</taxon>
        <taxon>Tetraodontidae</taxon>
        <taxon>Takifugu</taxon>
    </lineage>
</organism>
<dbReference type="EMBL" id="RHFK02000076">
    <property type="protein sequence ID" value="TWW54820.1"/>
    <property type="molecule type" value="Genomic_DNA"/>
</dbReference>
<evidence type="ECO:0000256" key="1">
    <source>
        <dbReference type="SAM" id="MobiDB-lite"/>
    </source>
</evidence>
<evidence type="ECO:0000313" key="3">
    <source>
        <dbReference type="EMBL" id="TWW54820.1"/>
    </source>
</evidence>
<dbReference type="InterPro" id="IPR036691">
    <property type="entry name" value="Endo/exonu/phosph_ase_sf"/>
</dbReference>
<dbReference type="SUPFAM" id="SSF56219">
    <property type="entry name" value="DNase I-like"/>
    <property type="match status" value="1"/>
</dbReference>
<dbReference type="CDD" id="cd01650">
    <property type="entry name" value="RT_nLTR_like"/>
    <property type="match status" value="1"/>
</dbReference>
<keyword evidence="4" id="KW-1185">Reference proteome</keyword>
<dbReference type="InterPro" id="IPR000477">
    <property type="entry name" value="RT_dom"/>
</dbReference>
<feature type="non-terminal residue" evidence="3">
    <location>
        <position position="1053"/>
    </location>
</feature>
<feature type="compositionally biased region" description="Gly residues" evidence="1">
    <location>
        <begin position="490"/>
        <end position="505"/>
    </location>
</feature>
<dbReference type="Pfam" id="PF00078">
    <property type="entry name" value="RVT_1"/>
    <property type="match status" value="1"/>
</dbReference>
<feature type="domain" description="Reverse transcriptase" evidence="2">
    <location>
        <begin position="896"/>
        <end position="1053"/>
    </location>
</feature>
<dbReference type="PANTHER" id="PTHR19446">
    <property type="entry name" value="REVERSE TRANSCRIPTASES"/>
    <property type="match status" value="1"/>
</dbReference>
<dbReference type="Proteomes" id="UP000324091">
    <property type="component" value="Unassembled WGS sequence"/>
</dbReference>
<feature type="region of interest" description="Disordered" evidence="1">
    <location>
        <begin position="490"/>
        <end position="513"/>
    </location>
</feature>
<feature type="compositionally biased region" description="Acidic residues" evidence="1">
    <location>
        <begin position="580"/>
        <end position="591"/>
    </location>
</feature>
<dbReference type="AlphaFoldDB" id="A0A5C6MN32"/>
<comment type="caution">
    <text evidence="3">The sequence shown here is derived from an EMBL/GenBank/DDBJ whole genome shotgun (WGS) entry which is preliminary data.</text>
</comment>
<name>A0A5C6MN32_9TELE</name>
<feature type="region of interest" description="Disordered" evidence="1">
    <location>
        <begin position="541"/>
        <end position="606"/>
    </location>
</feature>
<proteinExistence type="predicted"/>
<dbReference type="PROSITE" id="PS50878">
    <property type="entry name" value="RT_POL"/>
    <property type="match status" value="1"/>
</dbReference>